<evidence type="ECO:0008006" key="4">
    <source>
        <dbReference type="Google" id="ProtNLM"/>
    </source>
</evidence>
<gene>
    <name evidence="2" type="ORF">Rhe02_52470</name>
</gene>
<dbReference type="Proteomes" id="UP000612899">
    <property type="component" value="Unassembled WGS sequence"/>
</dbReference>
<organism evidence="2 3">
    <name type="scientific">Rhizocola hellebori</name>
    <dbReference type="NCBI Taxonomy" id="1392758"/>
    <lineage>
        <taxon>Bacteria</taxon>
        <taxon>Bacillati</taxon>
        <taxon>Actinomycetota</taxon>
        <taxon>Actinomycetes</taxon>
        <taxon>Micromonosporales</taxon>
        <taxon>Micromonosporaceae</taxon>
        <taxon>Rhizocola</taxon>
    </lineage>
</organism>
<accession>A0A8J3VI38</accession>
<proteinExistence type="predicted"/>
<reference evidence="2" key="1">
    <citation type="submission" date="2021-01" db="EMBL/GenBank/DDBJ databases">
        <title>Whole genome shotgun sequence of Rhizocola hellebori NBRC 109834.</title>
        <authorList>
            <person name="Komaki H."/>
            <person name="Tamura T."/>
        </authorList>
    </citation>
    <scope>NUCLEOTIDE SEQUENCE</scope>
    <source>
        <strain evidence="2">NBRC 109834</strain>
    </source>
</reference>
<keyword evidence="1" id="KW-0732">Signal</keyword>
<evidence type="ECO:0000313" key="3">
    <source>
        <dbReference type="Proteomes" id="UP000612899"/>
    </source>
</evidence>
<dbReference type="AlphaFoldDB" id="A0A8J3VI38"/>
<feature type="chain" id="PRO_5038735002" description="Secreted protein" evidence="1">
    <location>
        <begin position="24"/>
        <end position="114"/>
    </location>
</feature>
<evidence type="ECO:0000256" key="1">
    <source>
        <dbReference type="SAM" id="SignalP"/>
    </source>
</evidence>
<dbReference type="EMBL" id="BONY01000034">
    <property type="protein sequence ID" value="GIH07180.1"/>
    <property type="molecule type" value="Genomic_DNA"/>
</dbReference>
<name>A0A8J3VI38_9ACTN</name>
<protein>
    <recommendedName>
        <fullName evidence="4">Secreted protein</fullName>
    </recommendedName>
</protein>
<keyword evidence="3" id="KW-1185">Reference proteome</keyword>
<feature type="signal peptide" evidence="1">
    <location>
        <begin position="1"/>
        <end position="23"/>
    </location>
</feature>
<sequence length="114" mass="11900">MNTSIRSLAIAATLLLGALVVPAVPAAAAAPAPHCESGASRLVCIGSSVGQTTWTVGYIFPPRTDVIYTTPSRSLATRCPNPGFGIQVFYSYVLNGVRETSAATSLWCNPGQWS</sequence>
<evidence type="ECO:0000313" key="2">
    <source>
        <dbReference type="EMBL" id="GIH07180.1"/>
    </source>
</evidence>
<comment type="caution">
    <text evidence="2">The sequence shown here is derived from an EMBL/GenBank/DDBJ whole genome shotgun (WGS) entry which is preliminary data.</text>
</comment>
<dbReference type="RefSeq" id="WP_203910982.1">
    <property type="nucleotide sequence ID" value="NZ_BONY01000034.1"/>
</dbReference>